<accession>A0A0A2VZZ4</accession>
<dbReference type="PROSITE" id="PS50883">
    <property type="entry name" value="EAL"/>
    <property type="match status" value="1"/>
</dbReference>
<dbReference type="HOGENOM" id="CLU_828972_0_0_1"/>
<dbReference type="InterPro" id="IPR001633">
    <property type="entry name" value="EAL_dom"/>
</dbReference>
<dbReference type="EMBL" id="ANFO01000039">
    <property type="protein sequence ID" value="KGQ13486.1"/>
    <property type="molecule type" value="Genomic_DNA"/>
</dbReference>
<reference evidence="2 3" key="1">
    <citation type="submission" date="2012-10" db="EMBL/GenBank/DDBJ databases">
        <title>Genome sequencing and analysis of entomopathogenic fungi Beauveria bassiana D1-5.</title>
        <authorList>
            <person name="Li Q."/>
            <person name="Wang L."/>
            <person name="Zhang Z."/>
            <person name="Wang Q."/>
            <person name="Ren J."/>
            <person name="Wang M."/>
            <person name="Xu W."/>
            <person name="Wang J."/>
            <person name="Lu Y."/>
            <person name="Du Q."/>
            <person name="Sun Z."/>
        </authorList>
    </citation>
    <scope>NUCLEOTIDE SEQUENCE [LARGE SCALE GENOMIC DNA]</scope>
    <source>
        <strain evidence="2 3">D1-5</strain>
    </source>
</reference>
<dbReference type="Proteomes" id="UP000030106">
    <property type="component" value="Unassembled WGS sequence"/>
</dbReference>
<proteinExistence type="predicted"/>
<dbReference type="InterPro" id="IPR035919">
    <property type="entry name" value="EAL_sf"/>
</dbReference>
<comment type="caution">
    <text evidence="2">The sequence shown here is derived from an EMBL/GenBank/DDBJ whole genome shotgun (WGS) entry which is preliminary data.</text>
</comment>
<gene>
    <name evidence="2" type="ORF">BBAD15_g668</name>
</gene>
<evidence type="ECO:0000313" key="3">
    <source>
        <dbReference type="Proteomes" id="UP000030106"/>
    </source>
</evidence>
<dbReference type="AlphaFoldDB" id="A0A0A2VZZ4"/>
<name>A0A0A2VZZ4_BEABA</name>
<dbReference type="Gene3D" id="3.20.20.450">
    <property type="entry name" value="EAL domain"/>
    <property type="match status" value="1"/>
</dbReference>
<dbReference type="Pfam" id="PF00563">
    <property type="entry name" value="EAL"/>
    <property type="match status" value="1"/>
</dbReference>
<sequence length="335" mass="37779">MPHFLISVWLDDLTDACIASFNHTAIDVGGVKIDKHAFWTLSKNRRALRQLVAQCADISPQVVIEGIEDTQHLELAHQSGASLGQGYLWPHKRRLLSDTLSFRTDYFLNPSNYTAPLFFDRLEYLQQQLIGGQKPKKPDAILISADSFLSSAITGSLFQHLNIPVSASLDDVIAHQTLSPVPRLIIDLDSLETPTLEVLQAIRQQTITTPQPQITLLSALRKPEVMRFILLAVDCKLVERRLPPDKLKQALSCSDSHLTTRYETPGFSIREWAILLALSRGESLKSIALFLEKPYHYVVYRFNVLLARLALDKRSKLLHLIHEISVANNVHRPSN</sequence>
<evidence type="ECO:0000313" key="2">
    <source>
        <dbReference type="EMBL" id="KGQ13486.1"/>
    </source>
</evidence>
<organism evidence="2 3">
    <name type="scientific">Beauveria bassiana D1-5</name>
    <dbReference type="NCBI Taxonomy" id="1245745"/>
    <lineage>
        <taxon>Eukaryota</taxon>
        <taxon>Fungi</taxon>
        <taxon>Dikarya</taxon>
        <taxon>Ascomycota</taxon>
        <taxon>Pezizomycotina</taxon>
        <taxon>Sordariomycetes</taxon>
        <taxon>Hypocreomycetidae</taxon>
        <taxon>Hypocreales</taxon>
        <taxon>Cordycipitaceae</taxon>
        <taxon>Beauveria</taxon>
    </lineage>
</organism>
<evidence type="ECO:0000259" key="1">
    <source>
        <dbReference type="PROSITE" id="PS50883"/>
    </source>
</evidence>
<protein>
    <submittedName>
        <fullName evidence="2">Fimbriae Y protein</fullName>
    </submittedName>
</protein>
<dbReference type="SUPFAM" id="SSF141868">
    <property type="entry name" value="EAL domain-like"/>
    <property type="match status" value="1"/>
</dbReference>
<feature type="domain" description="EAL" evidence="1">
    <location>
        <begin position="1"/>
        <end position="106"/>
    </location>
</feature>